<dbReference type="KEGG" id="rml:FF011L_55440"/>
<accession>A0A517MPC3</accession>
<keyword evidence="2" id="KW-1185">Reference proteome</keyword>
<dbReference type="AlphaFoldDB" id="A0A517MPC3"/>
<name>A0A517MPC3_9BACT</name>
<sequence length="63" mass="7365">METTAEDTLWTLALWQLANDLLDLVRFQVYLDVPSFWDMQAIGRNWLTTFAPLPNRVAQSPRQ</sequence>
<proteinExistence type="predicted"/>
<dbReference type="EMBL" id="CP036262">
    <property type="protein sequence ID" value="QDS96731.1"/>
    <property type="molecule type" value="Genomic_DNA"/>
</dbReference>
<reference evidence="1 2" key="1">
    <citation type="submission" date="2019-02" db="EMBL/GenBank/DDBJ databases">
        <title>Deep-cultivation of Planctomycetes and their phenomic and genomic characterization uncovers novel biology.</title>
        <authorList>
            <person name="Wiegand S."/>
            <person name="Jogler M."/>
            <person name="Boedeker C."/>
            <person name="Pinto D."/>
            <person name="Vollmers J."/>
            <person name="Rivas-Marin E."/>
            <person name="Kohn T."/>
            <person name="Peeters S.H."/>
            <person name="Heuer A."/>
            <person name="Rast P."/>
            <person name="Oberbeckmann S."/>
            <person name="Bunk B."/>
            <person name="Jeske O."/>
            <person name="Meyerdierks A."/>
            <person name="Storesund J.E."/>
            <person name="Kallscheuer N."/>
            <person name="Luecker S."/>
            <person name="Lage O.M."/>
            <person name="Pohl T."/>
            <person name="Merkel B.J."/>
            <person name="Hornburger P."/>
            <person name="Mueller R.-W."/>
            <person name="Bruemmer F."/>
            <person name="Labrenz M."/>
            <person name="Spormann A.M."/>
            <person name="Op den Camp H."/>
            <person name="Overmann J."/>
            <person name="Amann R."/>
            <person name="Jetten M.S.M."/>
            <person name="Mascher T."/>
            <person name="Medema M.H."/>
            <person name="Devos D.P."/>
            <person name="Kaster A.-K."/>
            <person name="Ovreas L."/>
            <person name="Rohde M."/>
            <person name="Galperin M.Y."/>
            <person name="Jogler C."/>
        </authorList>
    </citation>
    <scope>NUCLEOTIDE SEQUENCE [LARGE SCALE GENOMIC DNA]</scope>
    <source>
        <strain evidence="1 2">FF011L</strain>
    </source>
</reference>
<evidence type="ECO:0000313" key="2">
    <source>
        <dbReference type="Proteomes" id="UP000320672"/>
    </source>
</evidence>
<organism evidence="1 2">
    <name type="scientific">Roseimaritima multifibrata</name>
    <dbReference type="NCBI Taxonomy" id="1930274"/>
    <lineage>
        <taxon>Bacteria</taxon>
        <taxon>Pseudomonadati</taxon>
        <taxon>Planctomycetota</taxon>
        <taxon>Planctomycetia</taxon>
        <taxon>Pirellulales</taxon>
        <taxon>Pirellulaceae</taxon>
        <taxon>Roseimaritima</taxon>
    </lineage>
</organism>
<protein>
    <submittedName>
        <fullName evidence="1">Uncharacterized protein</fullName>
    </submittedName>
</protein>
<gene>
    <name evidence="1" type="ORF">FF011L_55440</name>
</gene>
<dbReference type="Proteomes" id="UP000320672">
    <property type="component" value="Chromosome"/>
</dbReference>
<evidence type="ECO:0000313" key="1">
    <source>
        <dbReference type="EMBL" id="QDS96731.1"/>
    </source>
</evidence>